<comment type="similarity">
    <text evidence="3">Belongs to the P4HA family.</text>
</comment>
<organism evidence="20">
    <name type="scientific">Micromonas pusilla (strain CCMP1545)</name>
    <name type="common">Picoplanktonic green alga</name>
    <dbReference type="NCBI Taxonomy" id="564608"/>
    <lineage>
        <taxon>Eukaryota</taxon>
        <taxon>Viridiplantae</taxon>
        <taxon>Chlorophyta</taxon>
        <taxon>Mamiellophyceae</taxon>
        <taxon>Mamiellales</taxon>
        <taxon>Mamiellaceae</taxon>
        <taxon>Micromonas</taxon>
    </lineage>
</organism>
<dbReference type="FunFam" id="2.60.120.620:FF:000002">
    <property type="entry name" value="Prolyl 4-hydroxylase 4"/>
    <property type="match status" value="1"/>
</dbReference>
<evidence type="ECO:0000256" key="1">
    <source>
        <dbReference type="ARBA" id="ARBA00001961"/>
    </source>
</evidence>
<keyword evidence="5" id="KW-0812">Transmembrane</keyword>
<dbReference type="GeneID" id="9686128"/>
<keyword evidence="8" id="KW-0735">Signal-anchor</keyword>
<dbReference type="KEGG" id="mpp:MICPUCDRAFT_34636"/>
<evidence type="ECO:0000256" key="2">
    <source>
        <dbReference type="ARBA" id="ARBA00004648"/>
    </source>
</evidence>
<reference evidence="19 20" key="1">
    <citation type="journal article" date="2009" name="Science">
        <title>Green evolution and dynamic adaptations revealed by genomes of the marine picoeukaryotes Micromonas.</title>
        <authorList>
            <person name="Worden A.Z."/>
            <person name="Lee J.H."/>
            <person name="Mock T."/>
            <person name="Rouze P."/>
            <person name="Simmons M.P."/>
            <person name="Aerts A.L."/>
            <person name="Allen A.E."/>
            <person name="Cuvelier M.L."/>
            <person name="Derelle E."/>
            <person name="Everett M.V."/>
            <person name="Foulon E."/>
            <person name="Grimwood J."/>
            <person name="Gundlach H."/>
            <person name="Henrissat B."/>
            <person name="Napoli C."/>
            <person name="McDonald S.M."/>
            <person name="Parker M.S."/>
            <person name="Rombauts S."/>
            <person name="Salamov A."/>
            <person name="Von Dassow P."/>
            <person name="Badger J.H."/>
            <person name="Coutinho P.M."/>
            <person name="Demir E."/>
            <person name="Dubchak I."/>
            <person name="Gentemann C."/>
            <person name="Eikrem W."/>
            <person name="Gready J.E."/>
            <person name="John U."/>
            <person name="Lanier W."/>
            <person name="Lindquist E.A."/>
            <person name="Lucas S."/>
            <person name="Mayer K.F."/>
            <person name="Moreau H."/>
            <person name="Not F."/>
            <person name="Otillar R."/>
            <person name="Panaud O."/>
            <person name="Pangilinan J."/>
            <person name="Paulsen I."/>
            <person name="Piegu B."/>
            <person name="Poliakov A."/>
            <person name="Robbens S."/>
            <person name="Schmutz J."/>
            <person name="Toulza E."/>
            <person name="Wyss T."/>
            <person name="Zelensky A."/>
            <person name="Zhou K."/>
            <person name="Armbrust E.V."/>
            <person name="Bhattacharya D."/>
            <person name="Goodenough U.W."/>
            <person name="Van de Peer Y."/>
            <person name="Grigoriev I.V."/>
        </authorList>
    </citation>
    <scope>NUCLEOTIDE SEQUENCE [LARGE SCALE GENOMIC DNA]</scope>
    <source>
        <strain evidence="19 20">CCMP1545</strain>
    </source>
</reference>
<evidence type="ECO:0000256" key="15">
    <source>
        <dbReference type="SAM" id="MobiDB-lite"/>
    </source>
</evidence>
<dbReference type="InterPro" id="IPR006620">
    <property type="entry name" value="Pro_4_hyd_alph"/>
</dbReference>
<keyword evidence="12" id="KW-0472">Membrane</keyword>
<accession>C1MXG7</accession>
<feature type="region of interest" description="Disordered" evidence="15">
    <location>
        <begin position="344"/>
        <end position="369"/>
    </location>
</feature>
<dbReference type="GO" id="GO:0031418">
    <property type="term" value="F:L-ascorbic acid binding"/>
    <property type="evidence" value="ECO:0007669"/>
    <property type="project" value="InterPro"/>
</dbReference>
<comment type="catalytic activity">
    <reaction evidence="14">
        <text>L-prolyl-[collagen] + 2-oxoglutarate + O2 = trans-4-hydroxy-L-prolyl-[collagen] + succinate + CO2</text>
        <dbReference type="Rhea" id="RHEA:18945"/>
        <dbReference type="Rhea" id="RHEA-COMP:11676"/>
        <dbReference type="Rhea" id="RHEA-COMP:11680"/>
        <dbReference type="ChEBI" id="CHEBI:15379"/>
        <dbReference type="ChEBI" id="CHEBI:16526"/>
        <dbReference type="ChEBI" id="CHEBI:16810"/>
        <dbReference type="ChEBI" id="CHEBI:30031"/>
        <dbReference type="ChEBI" id="CHEBI:50342"/>
        <dbReference type="ChEBI" id="CHEBI:61965"/>
        <dbReference type="EC" id="1.14.11.2"/>
    </reaction>
</comment>
<comment type="subcellular location">
    <subcellularLocation>
        <location evidence="2">Endoplasmic reticulum membrane</location>
        <topology evidence="2">Single-pass type II membrane protein</topology>
    </subcellularLocation>
</comment>
<evidence type="ECO:0000256" key="7">
    <source>
        <dbReference type="ARBA" id="ARBA00022964"/>
    </source>
</evidence>
<feature type="chain" id="PRO_5002912230" description="procollagen-proline 4-dioxygenase" evidence="16">
    <location>
        <begin position="23"/>
        <end position="369"/>
    </location>
</feature>
<evidence type="ECO:0000256" key="13">
    <source>
        <dbReference type="ARBA" id="ARBA00023180"/>
    </source>
</evidence>
<proteinExistence type="inferred from homology"/>
<dbReference type="OrthoDB" id="420380at2759"/>
<dbReference type="PANTHER" id="PTHR10869">
    <property type="entry name" value="PROLYL 4-HYDROXYLASE ALPHA SUBUNIT"/>
    <property type="match status" value="1"/>
</dbReference>
<evidence type="ECO:0000256" key="6">
    <source>
        <dbReference type="ARBA" id="ARBA00022723"/>
    </source>
</evidence>
<evidence type="ECO:0000256" key="4">
    <source>
        <dbReference type="ARBA" id="ARBA00012269"/>
    </source>
</evidence>
<keyword evidence="16" id="KW-0732">Signal</keyword>
<dbReference type="GO" id="GO:0004656">
    <property type="term" value="F:procollagen-proline 4-dioxygenase activity"/>
    <property type="evidence" value="ECO:0007669"/>
    <property type="project" value="UniProtKB-EC"/>
</dbReference>
<dbReference type="RefSeq" id="XP_003060392.1">
    <property type="nucleotide sequence ID" value="XM_003060346.1"/>
</dbReference>
<dbReference type="Proteomes" id="UP000001876">
    <property type="component" value="Unassembled WGS sequence"/>
</dbReference>
<keyword evidence="10" id="KW-0560">Oxidoreductase</keyword>
<name>C1MXG7_MICPC</name>
<dbReference type="PROSITE" id="PS51471">
    <property type="entry name" value="FE2OG_OXY"/>
    <property type="match status" value="1"/>
</dbReference>
<evidence type="ECO:0000256" key="5">
    <source>
        <dbReference type="ARBA" id="ARBA00022692"/>
    </source>
</evidence>
<evidence type="ECO:0000256" key="3">
    <source>
        <dbReference type="ARBA" id="ARBA00006511"/>
    </source>
</evidence>
<evidence type="ECO:0000256" key="8">
    <source>
        <dbReference type="ARBA" id="ARBA00022968"/>
    </source>
</evidence>
<evidence type="ECO:0000256" key="10">
    <source>
        <dbReference type="ARBA" id="ARBA00023002"/>
    </source>
</evidence>
<dbReference type="InterPro" id="IPR044862">
    <property type="entry name" value="Pro_4_hyd_alph_FE2OG_OXY"/>
</dbReference>
<dbReference type="PROSITE" id="PS51670">
    <property type="entry name" value="SHKT"/>
    <property type="match status" value="1"/>
</dbReference>
<evidence type="ECO:0000259" key="18">
    <source>
        <dbReference type="PROSITE" id="PS51670"/>
    </source>
</evidence>
<dbReference type="Pfam" id="PF13640">
    <property type="entry name" value="2OG-FeII_Oxy_3"/>
    <property type="match status" value="1"/>
</dbReference>
<dbReference type="SMART" id="SM00702">
    <property type="entry name" value="P4Hc"/>
    <property type="match status" value="1"/>
</dbReference>
<feature type="compositionally biased region" description="Low complexity" evidence="15">
    <location>
        <begin position="346"/>
        <end position="362"/>
    </location>
</feature>
<evidence type="ECO:0000259" key="17">
    <source>
        <dbReference type="PROSITE" id="PS51471"/>
    </source>
</evidence>
<sequence length="369" mass="39323">MRGGGALLAAVLLLARATPHDAARPLPDEQRLPGWLGETHRVDVASAKKLRGGGGVARDDASASSDASFFSASNVTTLSASSPRAYVYRGFLTDAECDHFIARASPKLAKSNVVDTDTGEGVPSAIRTSDGMFFDRGEDDVVDAVERRISAWTRLPTENGEGMQVLRYAGGQKYDAHLDAFVDKFNADDAHGGQRVATVLMYLNDVDDGGETVFPETTAKPHVGDERYSACARRGVAVKPRRGDALLFWSMDETFTRSLHGGCPVGAGGVKWSMTKWIHKGAFSRGHKMKFPEGVCDDEDANCAGWAKSGECEKNPAYMTGDGRENDGHCAFSCGTCPRGSKRLDGTAAATPADAGEAPPARAAEEPEF</sequence>
<dbReference type="PANTHER" id="PTHR10869:SF238">
    <property type="entry name" value="PROLYL 4-HYDROXYLASE 6-RELATED"/>
    <property type="match status" value="1"/>
</dbReference>
<evidence type="ECO:0000256" key="11">
    <source>
        <dbReference type="ARBA" id="ARBA00023004"/>
    </source>
</evidence>
<feature type="signal peptide" evidence="16">
    <location>
        <begin position="1"/>
        <end position="22"/>
    </location>
</feature>
<evidence type="ECO:0000256" key="9">
    <source>
        <dbReference type="ARBA" id="ARBA00022989"/>
    </source>
</evidence>
<dbReference type="EC" id="1.14.11.2" evidence="4"/>
<keyword evidence="7" id="KW-0223">Dioxygenase</keyword>
<dbReference type="SMART" id="SM00254">
    <property type="entry name" value="ShKT"/>
    <property type="match status" value="1"/>
</dbReference>
<keyword evidence="20" id="KW-1185">Reference proteome</keyword>
<keyword evidence="13" id="KW-0325">Glycoprotein</keyword>
<evidence type="ECO:0000256" key="16">
    <source>
        <dbReference type="SAM" id="SignalP"/>
    </source>
</evidence>
<keyword evidence="6" id="KW-0479">Metal-binding</keyword>
<comment type="cofactor">
    <cofactor evidence="1">
        <name>L-ascorbate</name>
        <dbReference type="ChEBI" id="CHEBI:38290"/>
    </cofactor>
</comment>
<dbReference type="InterPro" id="IPR005123">
    <property type="entry name" value="Oxoglu/Fe-dep_dioxygenase_dom"/>
</dbReference>
<dbReference type="GO" id="GO:0005789">
    <property type="term" value="C:endoplasmic reticulum membrane"/>
    <property type="evidence" value="ECO:0007669"/>
    <property type="project" value="UniProtKB-SubCell"/>
</dbReference>
<dbReference type="InterPro" id="IPR003582">
    <property type="entry name" value="ShKT_dom"/>
</dbReference>
<feature type="domain" description="Fe2OG dioxygenase" evidence="17">
    <location>
        <begin position="159"/>
        <end position="280"/>
    </location>
</feature>
<feature type="domain" description="ShKT" evidence="18">
    <location>
        <begin position="296"/>
        <end position="337"/>
    </location>
</feature>
<evidence type="ECO:0000256" key="12">
    <source>
        <dbReference type="ARBA" id="ARBA00023136"/>
    </source>
</evidence>
<dbReference type="OMA" id="ARCSDDN"/>
<gene>
    <name evidence="19" type="ORF">MICPUCDRAFT_34636</name>
</gene>
<dbReference type="GO" id="GO:0005506">
    <property type="term" value="F:iron ion binding"/>
    <property type="evidence" value="ECO:0007669"/>
    <property type="project" value="InterPro"/>
</dbReference>
<evidence type="ECO:0000313" key="20">
    <source>
        <dbReference type="Proteomes" id="UP000001876"/>
    </source>
</evidence>
<keyword evidence="9" id="KW-1133">Transmembrane helix</keyword>
<protein>
    <recommendedName>
        <fullName evidence="4">procollagen-proline 4-dioxygenase</fullName>
        <ecNumber evidence="4">1.14.11.2</ecNumber>
    </recommendedName>
</protein>
<dbReference type="InterPro" id="IPR045054">
    <property type="entry name" value="P4HA-like"/>
</dbReference>
<dbReference type="STRING" id="564608.C1MXG7"/>
<evidence type="ECO:0000313" key="19">
    <source>
        <dbReference type="EMBL" id="EEH55161.1"/>
    </source>
</evidence>
<dbReference type="Gene3D" id="2.60.120.620">
    <property type="entry name" value="q2cbj1_9rhob like domain"/>
    <property type="match status" value="1"/>
</dbReference>
<dbReference type="EMBL" id="GG663742">
    <property type="protein sequence ID" value="EEH55161.1"/>
    <property type="molecule type" value="Genomic_DNA"/>
</dbReference>
<evidence type="ECO:0000256" key="14">
    <source>
        <dbReference type="ARBA" id="ARBA00049169"/>
    </source>
</evidence>
<dbReference type="AlphaFoldDB" id="C1MXG7"/>
<keyword evidence="11" id="KW-0408">Iron</keyword>
<dbReference type="eggNOG" id="KOG1591">
    <property type="taxonomic scope" value="Eukaryota"/>
</dbReference>